<dbReference type="PROSITE" id="PS00198">
    <property type="entry name" value="4FE4S_FER_1"/>
    <property type="match status" value="2"/>
</dbReference>
<evidence type="ECO:0000256" key="2">
    <source>
        <dbReference type="ARBA" id="ARBA00022723"/>
    </source>
</evidence>
<protein>
    <submittedName>
        <fullName evidence="8">Fe-S oxidoreductase</fullName>
    </submittedName>
</protein>
<dbReference type="InterPro" id="IPR017900">
    <property type="entry name" value="4Fe4S_Fe_S_CS"/>
</dbReference>
<dbReference type="RefSeq" id="WP_072791438.1">
    <property type="nucleotide sequence ID" value="NZ_FQUL01000028.1"/>
</dbReference>
<dbReference type="InterPro" id="IPR009051">
    <property type="entry name" value="Helical_ferredxn"/>
</dbReference>
<dbReference type="InterPro" id="IPR036197">
    <property type="entry name" value="NarG-like_sf"/>
</dbReference>
<keyword evidence="6" id="KW-1133">Transmembrane helix</keyword>
<evidence type="ECO:0000256" key="3">
    <source>
        <dbReference type="ARBA" id="ARBA00023002"/>
    </source>
</evidence>
<keyword evidence="5" id="KW-0411">Iron-sulfur</keyword>
<accession>A0A1M4WR22</accession>
<keyword evidence="1" id="KW-0004">4Fe-4S</keyword>
<dbReference type="STRING" id="1121881.SAMN02745225_01756"/>
<dbReference type="GO" id="GO:0016491">
    <property type="term" value="F:oxidoreductase activity"/>
    <property type="evidence" value="ECO:0007669"/>
    <property type="project" value="UniProtKB-KW"/>
</dbReference>
<evidence type="ECO:0000259" key="7">
    <source>
        <dbReference type="PROSITE" id="PS51379"/>
    </source>
</evidence>
<feature type="domain" description="4Fe-4S ferredoxin-type" evidence="7">
    <location>
        <begin position="387"/>
        <end position="418"/>
    </location>
</feature>
<keyword evidence="3" id="KW-0560">Oxidoreductase</keyword>
<feature type="transmembrane region" description="Helical" evidence="6">
    <location>
        <begin position="99"/>
        <end position="119"/>
    </location>
</feature>
<dbReference type="Gene3D" id="1.20.950.20">
    <property type="entry name" value="Transmembrane di-heme cytochromes, Chain C"/>
    <property type="match status" value="1"/>
</dbReference>
<proteinExistence type="predicted"/>
<dbReference type="Proteomes" id="UP000184295">
    <property type="component" value="Unassembled WGS sequence"/>
</dbReference>
<dbReference type="PANTHER" id="PTHR43255">
    <property type="entry name" value="IRON-SULFUR-BINDING OXIDOREDUCTASE FADF-RELATED-RELATED"/>
    <property type="match status" value="1"/>
</dbReference>
<gene>
    <name evidence="8" type="ORF">SAMN02745225_01756</name>
</gene>
<dbReference type="Gene3D" id="1.10.1060.10">
    <property type="entry name" value="Alpha-helical ferredoxin"/>
    <property type="match status" value="1"/>
</dbReference>
<sequence>MWIDAVVETRKIFGGETSLEKLIFYVLAFVTLLVFFTGLIRRIKKYRSGRKLTGWNFRGGKAKGIEEVTEPPSHVRSLVDVATNKTIARRKPSVGMAHLLMFWGFIGLFLATTILSLDYDVYGNITRIFFGKERSFFKGWFYLTYNFIFNMAGVAALLGAALLYMRRIFSKEKELDYERAYKPEGGYKRVKMALGDHVFVGGLLLIIVTGFLIQGLRIDGSNFPSFEKWTFVGYLIGETWKAVGVSPALAREIHPTLWWIHVLMALAFVAYIPFSKALHILSSPANLALRNPATTRVLPPSPPDHIGYRELRDFTEKDLVGLDACTKCGRCHGVCPARTVGAPLSPRDLILDLRQWVDRSTKNPMILDWEERPDGSGPHNTEGRLAGDVIWERTLWSCTTCMACVEICPVGIEHVPLIVQLRRSLVDEGVMDPTLQSALQNIASQGNSFGKSARMRARWVKSLDFPVPDARKEHVEYLWFLGDFASFDERLVEISRTFAKVLNAAGISFGILYEAERNAGNDVRRAGEEGLFEMLVEENMKAFSSASFDKIITTDPHSFNTLRNEYPAFGLSAPVMHYSELLAQLLYQGDKVSLSKLTKQVTYHDPCYLGRYNRIFDAPRAVISGLGCDLVEMPRHRDNSFCCGAGGGRIWMDDSFLNERPSENRMREAASLGVDYFVVACPKDYAMFSDAVKTTGNEGKIAVVDIVELFYEAMMADQLVAVSGSSLSSEAFESQEGQ</sequence>
<dbReference type="AlphaFoldDB" id="A0A1M4WR22"/>
<evidence type="ECO:0000256" key="4">
    <source>
        <dbReference type="ARBA" id="ARBA00023004"/>
    </source>
</evidence>
<feature type="transmembrane region" description="Helical" evidence="6">
    <location>
        <begin position="256"/>
        <end position="274"/>
    </location>
</feature>
<evidence type="ECO:0000313" key="8">
    <source>
        <dbReference type="EMBL" id="SHE83675.1"/>
    </source>
</evidence>
<keyword evidence="6" id="KW-0812">Transmembrane</keyword>
<dbReference type="SUPFAM" id="SSF103501">
    <property type="entry name" value="Respiratory nitrate reductase 1 gamma chain"/>
    <property type="match status" value="1"/>
</dbReference>
<keyword evidence="4" id="KW-0408">Iron</keyword>
<dbReference type="InterPro" id="IPR051460">
    <property type="entry name" value="HdrC_iron-sulfur_subunit"/>
</dbReference>
<dbReference type="PROSITE" id="PS51379">
    <property type="entry name" value="4FE4S_FER_2"/>
    <property type="match status" value="2"/>
</dbReference>
<dbReference type="InterPro" id="IPR017896">
    <property type="entry name" value="4Fe4S_Fe-S-bd"/>
</dbReference>
<evidence type="ECO:0000256" key="5">
    <source>
        <dbReference type="ARBA" id="ARBA00023014"/>
    </source>
</evidence>
<dbReference type="GO" id="GO:0005886">
    <property type="term" value="C:plasma membrane"/>
    <property type="evidence" value="ECO:0007669"/>
    <property type="project" value="TreeGrafter"/>
</dbReference>
<dbReference type="PANTHER" id="PTHR43255:SF1">
    <property type="entry name" value="IRON-SULFUR-BINDING OXIDOREDUCTASE FADF-RELATED"/>
    <property type="match status" value="1"/>
</dbReference>
<dbReference type="SUPFAM" id="SSF46548">
    <property type="entry name" value="alpha-helical ferredoxin"/>
    <property type="match status" value="1"/>
</dbReference>
<dbReference type="Pfam" id="PF02754">
    <property type="entry name" value="CCG"/>
    <property type="match status" value="2"/>
</dbReference>
<keyword evidence="6" id="KW-0472">Membrane</keyword>
<evidence type="ECO:0000256" key="6">
    <source>
        <dbReference type="SAM" id="Phobius"/>
    </source>
</evidence>
<evidence type="ECO:0000256" key="1">
    <source>
        <dbReference type="ARBA" id="ARBA00022485"/>
    </source>
</evidence>
<feature type="domain" description="4Fe-4S ferredoxin-type" evidence="7">
    <location>
        <begin position="316"/>
        <end position="345"/>
    </location>
</feature>
<reference evidence="9" key="1">
    <citation type="submission" date="2016-11" db="EMBL/GenBank/DDBJ databases">
        <authorList>
            <person name="Varghese N."/>
            <person name="Submissions S."/>
        </authorList>
    </citation>
    <scope>NUCLEOTIDE SEQUENCE [LARGE SCALE GENOMIC DNA]</scope>
    <source>
        <strain evidence="9">DSM 19514</strain>
    </source>
</reference>
<dbReference type="InterPro" id="IPR004017">
    <property type="entry name" value="Cys_rich_dom"/>
</dbReference>
<dbReference type="GO" id="GO:0051539">
    <property type="term" value="F:4 iron, 4 sulfur cluster binding"/>
    <property type="evidence" value="ECO:0007669"/>
    <property type="project" value="UniProtKB-KW"/>
</dbReference>
<dbReference type="GO" id="GO:0046872">
    <property type="term" value="F:metal ion binding"/>
    <property type="evidence" value="ECO:0007669"/>
    <property type="project" value="UniProtKB-KW"/>
</dbReference>
<feature type="transmembrane region" description="Helical" evidence="6">
    <location>
        <begin position="139"/>
        <end position="164"/>
    </location>
</feature>
<keyword evidence="9" id="KW-1185">Reference proteome</keyword>
<organism evidence="8 9">
    <name type="scientific">Ferrithrix thermotolerans DSM 19514</name>
    <dbReference type="NCBI Taxonomy" id="1121881"/>
    <lineage>
        <taxon>Bacteria</taxon>
        <taxon>Bacillati</taxon>
        <taxon>Actinomycetota</taxon>
        <taxon>Acidimicrobiia</taxon>
        <taxon>Acidimicrobiales</taxon>
        <taxon>Acidimicrobiaceae</taxon>
        <taxon>Ferrithrix</taxon>
    </lineage>
</organism>
<name>A0A1M4WR22_9ACTN</name>
<feature type="transmembrane region" description="Helical" evidence="6">
    <location>
        <begin position="198"/>
        <end position="216"/>
    </location>
</feature>
<keyword evidence="2" id="KW-0479">Metal-binding</keyword>
<dbReference type="EMBL" id="FQUL01000028">
    <property type="protein sequence ID" value="SHE83675.1"/>
    <property type="molecule type" value="Genomic_DNA"/>
</dbReference>
<feature type="transmembrane region" description="Helical" evidence="6">
    <location>
        <begin position="22"/>
        <end position="40"/>
    </location>
</feature>
<dbReference type="Pfam" id="PF13187">
    <property type="entry name" value="Fer4_9"/>
    <property type="match status" value="1"/>
</dbReference>
<evidence type="ECO:0000313" key="9">
    <source>
        <dbReference type="Proteomes" id="UP000184295"/>
    </source>
</evidence>